<dbReference type="PANTHER" id="PTHR10773">
    <property type="entry name" value="DNA-DIRECTED RNA POLYMERASES I, II, AND III SUBUNIT RPABC2"/>
    <property type="match status" value="1"/>
</dbReference>
<dbReference type="AlphaFoldDB" id="A0A9N9Q8T8"/>
<dbReference type="OrthoDB" id="10068225at2759"/>
<evidence type="ECO:0000313" key="4">
    <source>
        <dbReference type="Proteomes" id="UP001152799"/>
    </source>
</evidence>
<dbReference type="PANTHER" id="PTHR10773:SF19">
    <property type="match status" value="1"/>
</dbReference>
<protein>
    <recommendedName>
        <fullName evidence="2">DUF7869 domain-containing protein</fullName>
    </recommendedName>
</protein>
<dbReference type="Pfam" id="PF25273">
    <property type="entry name" value="DUF7869"/>
    <property type="match status" value="1"/>
</dbReference>
<feature type="compositionally biased region" description="Basic residues" evidence="1">
    <location>
        <begin position="191"/>
        <end position="201"/>
    </location>
</feature>
<proteinExistence type="predicted"/>
<dbReference type="InterPro" id="IPR057191">
    <property type="entry name" value="DUF7869"/>
</dbReference>
<keyword evidence="4" id="KW-1185">Reference proteome</keyword>
<name>A0A9N9Q8T8_9CUCU</name>
<evidence type="ECO:0000256" key="1">
    <source>
        <dbReference type="SAM" id="MobiDB-lite"/>
    </source>
</evidence>
<reference evidence="3" key="1">
    <citation type="submission" date="2022-01" db="EMBL/GenBank/DDBJ databases">
        <authorList>
            <person name="King R."/>
        </authorList>
    </citation>
    <scope>NUCLEOTIDE SEQUENCE</scope>
</reference>
<evidence type="ECO:0000259" key="2">
    <source>
        <dbReference type="Pfam" id="PF25273"/>
    </source>
</evidence>
<organism evidence="3 4">
    <name type="scientific">Ceutorhynchus assimilis</name>
    <name type="common">cabbage seed weevil</name>
    <dbReference type="NCBI Taxonomy" id="467358"/>
    <lineage>
        <taxon>Eukaryota</taxon>
        <taxon>Metazoa</taxon>
        <taxon>Ecdysozoa</taxon>
        <taxon>Arthropoda</taxon>
        <taxon>Hexapoda</taxon>
        <taxon>Insecta</taxon>
        <taxon>Pterygota</taxon>
        <taxon>Neoptera</taxon>
        <taxon>Endopterygota</taxon>
        <taxon>Coleoptera</taxon>
        <taxon>Polyphaga</taxon>
        <taxon>Cucujiformia</taxon>
        <taxon>Curculionidae</taxon>
        <taxon>Ceutorhynchinae</taxon>
        <taxon>Ceutorhynchus</taxon>
    </lineage>
</organism>
<sequence length="793" mass="91829">MMNVEVPTVSSKGVKNSDNHLVENVQLEKVPTGNNRIENNVALTRGVDNVTENRCLKNDWSYEVVPLEEINVTTNFDISITDFDSINSIGPNTSRIESADFQDDKVMEQSEQFHPAHPLDQIAIVVKSAEDLDNPVEDPDFETEDVQTEEAEDLDDSMSDPDYEPDDVEIEENEYAENEEAKNNDEPNGRSKGRKRKNPKMWKKTIRKTKRLLGEEYTDTLGRVQPRKVPKESCSCILKCNERLSDLARNTICQNFWNLGSLERQHDFLIRCVTKTAAACPRKEHSRRKFTLKYTLPFESADMPVCKVMFLNTLNISDKKIRVALAKSGRSTIRAPSPDKRGRHVPSNKLPEDVIMAMNNHIDSFPRVPSHWCRRDTSKEYLEANLNKEIMYKLYLEYCQETQNKPVSKTIYKEAIIKKNIGFYHPRKDQCWCYNFNDDDTAEGNVTGRTKEEYDLHVKRKNAADEHRKADKTAAQEDKSIVCANFDLEAVLNCPIFFGKPVFYKRKLAVFNLTVYEVASKQGHAFLWDEINGQRGSNEIATCVSRFILSTLPKETKHLRLYSDSCPGQNKNAIMACMLQYSLSKHDGLETIQMNFLEPGHTHMECDSMHSAIEKASEYAKIYVPNDWENVVRMAKKRGLPYKVNRLTFNDFLDFKSFKTSQMPNVHKATDSTILNWKDVRCLLFEKDLQNSMFVKCEYWDEYKEIHTNLRRGRRSSIISQPQNAYKEKIPISKKKYEDLMALCKDNTIISEYHDFYKNLPAIQNESRNDDTDDDDELSLQAMREKILSKRRK</sequence>
<feature type="domain" description="DUF7869" evidence="2">
    <location>
        <begin position="534"/>
        <end position="672"/>
    </location>
</feature>
<accession>A0A9N9Q8T8</accession>
<dbReference type="Proteomes" id="UP001152799">
    <property type="component" value="Chromosome 1"/>
</dbReference>
<feature type="compositionally biased region" description="Acidic residues" evidence="1">
    <location>
        <begin position="133"/>
        <end position="178"/>
    </location>
</feature>
<gene>
    <name evidence="3" type="ORF">CEUTPL_LOCUS1115</name>
</gene>
<feature type="region of interest" description="Disordered" evidence="1">
    <location>
        <begin position="133"/>
        <end position="201"/>
    </location>
</feature>
<feature type="compositionally biased region" description="Basic and acidic residues" evidence="1">
    <location>
        <begin position="179"/>
        <end position="189"/>
    </location>
</feature>
<dbReference type="EMBL" id="OU892277">
    <property type="protein sequence ID" value="CAG9760383.1"/>
    <property type="molecule type" value="Genomic_DNA"/>
</dbReference>
<evidence type="ECO:0000313" key="3">
    <source>
        <dbReference type="EMBL" id="CAG9760383.1"/>
    </source>
</evidence>